<reference evidence="4" key="1">
    <citation type="submission" date="2022-08" db="EMBL/GenBank/DDBJ databases">
        <title>Novel sulfate-reducing endosymbionts in the free-living metamonad Anaeramoeba.</title>
        <authorList>
            <person name="Jerlstrom-Hultqvist J."/>
            <person name="Cepicka I."/>
            <person name="Gallot-Lavallee L."/>
            <person name="Salas-Leiva D."/>
            <person name="Curtis B.A."/>
            <person name="Zahonova K."/>
            <person name="Pipaliya S."/>
            <person name="Dacks J."/>
            <person name="Roger A.J."/>
        </authorList>
    </citation>
    <scope>NUCLEOTIDE SEQUENCE</scope>
    <source>
        <strain evidence="4">Schooner1</strain>
    </source>
</reference>
<dbReference type="PROSITE" id="PS50012">
    <property type="entry name" value="RCC1_3"/>
    <property type="match status" value="1"/>
</dbReference>
<dbReference type="EMBL" id="JAOAOG010000145">
    <property type="protein sequence ID" value="KAJ6245401.1"/>
    <property type="molecule type" value="Genomic_DNA"/>
</dbReference>
<name>A0ABQ8YLC5_9EUKA</name>
<dbReference type="SUPFAM" id="SSF50985">
    <property type="entry name" value="RCC1/BLIP-II"/>
    <property type="match status" value="1"/>
</dbReference>
<dbReference type="InterPro" id="IPR000408">
    <property type="entry name" value="Reg_chr_condens"/>
</dbReference>
<dbReference type="Gene3D" id="2.130.10.30">
    <property type="entry name" value="Regulator of chromosome condensation 1/beta-lactamase-inhibitor protein II"/>
    <property type="match status" value="2"/>
</dbReference>
<dbReference type="Proteomes" id="UP001150062">
    <property type="component" value="Unassembled WGS sequence"/>
</dbReference>
<dbReference type="Pfam" id="PF13540">
    <property type="entry name" value="RCC1_2"/>
    <property type="match status" value="1"/>
</dbReference>
<dbReference type="PANTHER" id="PTHR45982">
    <property type="entry name" value="REGULATOR OF CHROMOSOME CONDENSATION"/>
    <property type="match status" value="1"/>
</dbReference>
<protein>
    <submittedName>
        <fullName evidence="4">Btb/poz domain-containing protein</fullName>
    </submittedName>
</protein>
<dbReference type="Pfam" id="PF00415">
    <property type="entry name" value="RCC1"/>
    <property type="match status" value="1"/>
</dbReference>
<dbReference type="InterPro" id="IPR009091">
    <property type="entry name" value="RCC1/BLIP-II"/>
</dbReference>
<evidence type="ECO:0000256" key="2">
    <source>
        <dbReference type="SAM" id="MobiDB-lite"/>
    </source>
</evidence>
<feature type="region of interest" description="Disordered" evidence="2">
    <location>
        <begin position="1"/>
        <end position="23"/>
    </location>
</feature>
<proteinExistence type="predicted"/>
<sequence>MNLNFVRGENRGGNLGTNTTSSTDQPFPYSKIKNIAMTFDRTFIQQTNNVTFQIGEGITKERIYKIKNIKYICSGRFHFLFHCEDGKIYASGVNTYGQCGHPKEEDQIEKISVLPIFSAKKGLPKPIVSIHANSRNSYFVCGEKRSLYSCGYGPRLGNGSQESAFAPVLSVSKGIKSFFTSPNGTHFFFIDDKNSLYGCGDGSFGCLGNGAGSDHKKPTRIKPKLFKVNTIKDIACGYNYSILITKKGSLYFAGKVELNSGMNNWAWNYHQKSQNILQISAGKKQFTMLDVFGQVSFFEVTKTGYQEKNYVKTIFLTDYRNITLVSGPGSVVVFEKSIDKTLYSDLLNLWERKEFTDIEICGIKCHSLLIKFRLGIEPSLLKEKLDQKKWRKKKDEINELLKWVYTDSLPQNDKLVKKITKICKNLGIQDSLKNSLLSSFEAMYNDQESKDFTLLSEKEPIAVHRLVLIARSDLYRGMFLNINEDLDSITDYSGYPPEVIKIIIKFMYLGGNIKVNTHHEEIYEAQEYFQLNMDSLLKDIVTPGILKFESKGEN</sequence>
<comment type="caution">
    <text evidence="4">The sequence shown here is derived from an EMBL/GenBank/DDBJ whole genome shotgun (WGS) entry which is preliminary data.</text>
</comment>
<feature type="domain" description="BTB" evidence="3">
    <location>
        <begin position="450"/>
        <end position="510"/>
    </location>
</feature>
<dbReference type="InterPro" id="IPR011333">
    <property type="entry name" value="SKP1/BTB/POZ_sf"/>
</dbReference>
<feature type="repeat" description="RCC1" evidence="1">
    <location>
        <begin position="194"/>
        <end position="247"/>
    </location>
</feature>
<dbReference type="CDD" id="cd18186">
    <property type="entry name" value="BTB_POZ_ZBTB_KLHL-like"/>
    <property type="match status" value="1"/>
</dbReference>
<dbReference type="Gene3D" id="3.30.710.10">
    <property type="entry name" value="Potassium Channel Kv1.1, Chain A"/>
    <property type="match status" value="1"/>
</dbReference>
<dbReference type="PROSITE" id="PS50097">
    <property type="entry name" value="BTB"/>
    <property type="match status" value="1"/>
</dbReference>
<gene>
    <name evidence="4" type="ORF">M0813_20354</name>
</gene>
<accession>A0ABQ8YLC5</accession>
<dbReference type="SUPFAM" id="SSF54695">
    <property type="entry name" value="POZ domain"/>
    <property type="match status" value="1"/>
</dbReference>
<keyword evidence="5" id="KW-1185">Reference proteome</keyword>
<dbReference type="PANTHER" id="PTHR45982:SF1">
    <property type="entry name" value="REGULATOR OF CHROMOSOME CONDENSATION"/>
    <property type="match status" value="1"/>
</dbReference>
<evidence type="ECO:0000259" key="3">
    <source>
        <dbReference type="PROSITE" id="PS50097"/>
    </source>
</evidence>
<dbReference type="InterPro" id="IPR000210">
    <property type="entry name" value="BTB/POZ_dom"/>
</dbReference>
<dbReference type="InterPro" id="IPR051553">
    <property type="entry name" value="Ran_GTPase-activating"/>
</dbReference>
<dbReference type="Pfam" id="PF00651">
    <property type="entry name" value="BTB"/>
    <property type="match status" value="1"/>
</dbReference>
<organism evidence="4 5">
    <name type="scientific">Anaeramoeba flamelloides</name>
    <dbReference type="NCBI Taxonomy" id="1746091"/>
    <lineage>
        <taxon>Eukaryota</taxon>
        <taxon>Metamonada</taxon>
        <taxon>Anaeramoebidae</taxon>
        <taxon>Anaeramoeba</taxon>
    </lineage>
</organism>
<evidence type="ECO:0000256" key="1">
    <source>
        <dbReference type="PROSITE-ProRule" id="PRU00235"/>
    </source>
</evidence>
<evidence type="ECO:0000313" key="4">
    <source>
        <dbReference type="EMBL" id="KAJ6245401.1"/>
    </source>
</evidence>
<evidence type="ECO:0000313" key="5">
    <source>
        <dbReference type="Proteomes" id="UP001150062"/>
    </source>
</evidence>